<dbReference type="EMBL" id="JAYMFH010000003">
    <property type="protein sequence ID" value="MEC4294571.1"/>
    <property type="molecule type" value="Genomic_DNA"/>
</dbReference>
<evidence type="ECO:0000259" key="10">
    <source>
        <dbReference type="PROSITE" id="PS51379"/>
    </source>
</evidence>
<dbReference type="PROSITE" id="PS51379">
    <property type="entry name" value="4FE4S_FER_2"/>
    <property type="match status" value="3"/>
</dbReference>
<keyword evidence="7" id="KW-0249">Electron transport</keyword>
<dbReference type="InterPro" id="IPR014297">
    <property type="entry name" value="DMSO_DmsB"/>
</dbReference>
<keyword evidence="6" id="KW-0677">Repeat</keyword>
<dbReference type="Gene3D" id="3.30.70.20">
    <property type="match status" value="2"/>
</dbReference>
<comment type="cofactor">
    <cofactor evidence="1">
        <name>[4Fe-4S] cluster</name>
        <dbReference type="ChEBI" id="CHEBI:49883"/>
    </cofactor>
</comment>
<dbReference type="CDD" id="cd16371">
    <property type="entry name" value="DMSOR_beta_like"/>
    <property type="match status" value="1"/>
</dbReference>
<dbReference type="NCBIfam" id="TIGR02951">
    <property type="entry name" value="DMSO_dmsB"/>
    <property type="match status" value="1"/>
</dbReference>
<dbReference type="Proteomes" id="UP001343724">
    <property type="component" value="Unassembled WGS sequence"/>
</dbReference>
<accession>A0ABU6IY20</accession>
<evidence type="ECO:0000256" key="6">
    <source>
        <dbReference type="ARBA" id="ARBA00022737"/>
    </source>
</evidence>
<keyword evidence="5" id="KW-0479">Metal-binding</keyword>
<dbReference type="RefSeq" id="WP_326439204.1">
    <property type="nucleotide sequence ID" value="NZ_JAYMFH010000003.1"/>
</dbReference>
<keyword evidence="4" id="KW-0004">4Fe-4S</keyword>
<dbReference type="SUPFAM" id="SSF54862">
    <property type="entry name" value="4Fe-4S ferredoxins"/>
    <property type="match status" value="1"/>
</dbReference>
<evidence type="ECO:0000256" key="8">
    <source>
        <dbReference type="ARBA" id="ARBA00023004"/>
    </source>
</evidence>
<evidence type="ECO:0000256" key="7">
    <source>
        <dbReference type="ARBA" id="ARBA00022982"/>
    </source>
</evidence>
<comment type="caution">
    <text evidence="11">The sequence shown here is derived from an EMBL/GenBank/DDBJ whole genome shotgun (WGS) entry which is preliminary data.</text>
</comment>
<keyword evidence="9" id="KW-0411">Iron-sulfur</keyword>
<feature type="domain" description="4Fe-4S ferredoxin-type" evidence="10">
    <location>
        <begin position="58"/>
        <end position="89"/>
    </location>
</feature>
<evidence type="ECO:0000313" key="12">
    <source>
        <dbReference type="Proteomes" id="UP001343724"/>
    </source>
</evidence>
<comment type="function">
    <text evidence="2">Electron transfer subunit of the terminal reductase during anaerobic growth on various sulfoxide and N-oxide compounds.</text>
</comment>
<evidence type="ECO:0000256" key="3">
    <source>
        <dbReference type="ARBA" id="ARBA00022448"/>
    </source>
</evidence>
<evidence type="ECO:0000256" key="2">
    <source>
        <dbReference type="ARBA" id="ARBA00003584"/>
    </source>
</evidence>
<feature type="domain" description="4Fe-4S ferredoxin-type" evidence="10">
    <location>
        <begin position="91"/>
        <end position="120"/>
    </location>
</feature>
<evidence type="ECO:0000256" key="9">
    <source>
        <dbReference type="ARBA" id="ARBA00023014"/>
    </source>
</evidence>
<feature type="domain" description="4Fe-4S ferredoxin-type" evidence="10">
    <location>
        <begin position="4"/>
        <end position="34"/>
    </location>
</feature>
<proteinExistence type="predicted"/>
<sequence>MTQYGFYYNIDDCIGCRTCVIACKDKNDLPVGTKYRRLIEYAGGDWQEQDGVCSVSNFFAYHIAATCNHCANPACVDQCPTGAMTKDPENGIVYVQKDVCIGCGTCAEACPYDVPKVREETNISGKCDMCRDLVAQGEQPACVASCLARCIKWGDIKELRAEYGDVAAIHPFPSPEETAPSVVFSYHHMNPEDREGEIVSPEEELY</sequence>
<evidence type="ECO:0000256" key="4">
    <source>
        <dbReference type="ARBA" id="ARBA00022485"/>
    </source>
</evidence>
<dbReference type="PROSITE" id="PS00198">
    <property type="entry name" value="4FE4S_FER_1"/>
    <property type="match status" value="1"/>
</dbReference>
<dbReference type="Pfam" id="PF12800">
    <property type="entry name" value="Fer4_4"/>
    <property type="match status" value="1"/>
</dbReference>
<dbReference type="EC" id="1.8.5.3" evidence="11"/>
<reference evidence="11 12" key="1">
    <citation type="submission" date="2024-01" db="EMBL/GenBank/DDBJ databases">
        <title>novel species in genus Adlercreutzia.</title>
        <authorList>
            <person name="Liu X."/>
        </authorList>
    </citation>
    <scope>NUCLEOTIDE SEQUENCE [LARGE SCALE GENOMIC DNA]</scope>
    <source>
        <strain evidence="11 12">R22</strain>
    </source>
</reference>
<dbReference type="Pfam" id="PF13247">
    <property type="entry name" value="Fer4_11"/>
    <property type="match status" value="1"/>
</dbReference>
<gene>
    <name evidence="11" type="ORF">VJ920_04550</name>
</gene>
<dbReference type="InterPro" id="IPR017900">
    <property type="entry name" value="4Fe4S_Fe_S_CS"/>
</dbReference>
<evidence type="ECO:0000256" key="5">
    <source>
        <dbReference type="ARBA" id="ARBA00022723"/>
    </source>
</evidence>
<keyword evidence="3" id="KW-0813">Transport</keyword>
<name>A0ABU6IY20_9ACTN</name>
<dbReference type="InterPro" id="IPR017896">
    <property type="entry name" value="4Fe4S_Fe-S-bd"/>
</dbReference>
<organism evidence="11 12">
    <name type="scientific">Adlercreutzia shanghongiae</name>
    <dbReference type="NCBI Taxonomy" id="3111773"/>
    <lineage>
        <taxon>Bacteria</taxon>
        <taxon>Bacillati</taxon>
        <taxon>Actinomycetota</taxon>
        <taxon>Coriobacteriia</taxon>
        <taxon>Eggerthellales</taxon>
        <taxon>Eggerthellaceae</taxon>
        <taxon>Adlercreutzia</taxon>
    </lineage>
</organism>
<dbReference type="PANTHER" id="PTHR43177">
    <property type="entry name" value="PROTEIN NRFC"/>
    <property type="match status" value="1"/>
</dbReference>
<dbReference type="InterPro" id="IPR050954">
    <property type="entry name" value="ET_IronSulfur_Cluster-Binding"/>
</dbReference>
<dbReference type="PANTHER" id="PTHR43177:SF5">
    <property type="entry name" value="ANAEROBIC DIMETHYL SULFOXIDE REDUCTASE CHAIN B-RELATED"/>
    <property type="match status" value="1"/>
</dbReference>
<protein>
    <submittedName>
        <fullName evidence="11">DMSO/selenate family reductase complex B subunit</fullName>
        <ecNumber evidence="11">1.8.5.3</ecNumber>
    </submittedName>
</protein>
<evidence type="ECO:0000256" key="1">
    <source>
        <dbReference type="ARBA" id="ARBA00001966"/>
    </source>
</evidence>
<keyword evidence="8" id="KW-0408">Iron</keyword>
<keyword evidence="11" id="KW-0560">Oxidoreductase</keyword>
<keyword evidence="12" id="KW-1185">Reference proteome</keyword>
<dbReference type="GO" id="GO:0016491">
    <property type="term" value="F:oxidoreductase activity"/>
    <property type="evidence" value="ECO:0007669"/>
    <property type="project" value="UniProtKB-KW"/>
</dbReference>
<evidence type="ECO:0000313" key="11">
    <source>
        <dbReference type="EMBL" id="MEC4294571.1"/>
    </source>
</evidence>